<dbReference type="Pfam" id="PF11274">
    <property type="entry name" value="DUF3074"/>
    <property type="match status" value="1"/>
</dbReference>
<reference evidence="2 3" key="1">
    <citation type="submission" date="2023-08" db="EMBL/GenBank/DDBJ databases">
        <title>Black Yeasts Isolated from many extreme environments.</title>
        <authorList>
            <person name="Coleine C."/>
            <person name="Stajich J.E."/>
            <person name="Selbmann L."/>
        </authorList>
    </citation>
    <scope>NUCLEOTIDE SEQUENCE [LARGE SCALE GENOMIC DNA]</scope>
    <source>
        <strain evidence="2 3">CCFEE 6328</strain>
    </source>
</reference>
<accession>A0ABR0J9D8</accession>
<proteinExistence type="predicted"/>
<dbReference type="SUPFAM" id="SSF55961">
    <property type="entry name" value="Bet v1-like"/>
    <property type="match status" value="1"/>
</dbReference>
<evidence type="ECO:0000313" key="3">
    <source>
        <dbReference type="Proteomes" id="UP001345691"/>
    </source>
</evidence>
<name>A0ABR0J9D8_9EURO</name>
<organism evidence="2 3">
    <name type="scientific">Exophiala sideris</name>
    <dbReference type="NCBI Taxonomy" id="1016849"/>
    <lineage>
        <taxon>Eukaryota</taxon>
        <taxon>Fungi</taxon>
        <taxon>Dikarya</taxon>
        <taxon>Ascomycota</taxon>
        <taxon>Pezizomycotina</taxon>
        <taxon>Eurotiomycetes</taxon>
        <taxon>Chaetothyriomycetidae</taxon>
        <taxon>Chaetothyriales</taxon>
        <taxon>Herpotrichiellaceae</taxon>
        <taxon>Exophiala</taxon>
    </lineage>
</organism>
<dbReference type="PANTHER" id="PTHR40370">
    <property type="entry name" value="EXPRESSED PROTEIN"/>
    <property type="match status" value="1"/>
</dbReference>
<comment type="caution">
    <text evidence="2">The sequence shown here is derived from an EMBL/GenBank/DDBJ whole genome shotgun (WGS) entry which is preliminary data.</text>
</comment>
<dbReference type="InterPro" id="IPR024500">
    <property type="entry name" value="DUF3074"/>
</dbReference>
<feature type="domain" description="DUF3074" evidence="1">
    <location>
        <begin position="111"/>
        <end position="309"/>
    </location>
</feature>
<evidence type="ECO:0000259" key="1">
    <source>
        <dbReference type="Pfam" id="PF11274"/>
    </source>
</evidence>
<dbReference type="PANTHER" id="PTHR40370:SF1">
    <property type="entry name" value="DUF3074 DOMAIN-CONTAINING PROTEIN"/>
    <property type="match status" value="1"/>
</dbReference>
<dbReference type="EMBL" id="JAVRRF010000012">
    <property type="protein sequence ID" value="KAK5059337.1"/>
    <property type="molecule type" value="Genomic_DNA"/>
</dbReference>
<dbReference type="Gene3D" id="3.30.530.20">
    <property type="match status" value="1"/>
</dbReference>
<keyword evidence="3" id="KW-1185">Reference proteome</keyword>
<dbReference type="InterPro" id="IPR023393">
    <property type="entry name" value="START-like_dom_sf"/>
</dbReference>
<evidence type="ECO:0000313" key="2">
    <source>
        <dbReference type="EMBL" id="KAK5059337.1"/>
    </source>
</evidence>
<gene>
    <name evidence="2" type="ORF">LTR69_005925</name>
</gene>
<dbReference type="Proteomes" id="UP001345691">
    <property type="component" value="Unassembled WGS sequence"/>
</dbReference>
<sequence>MAQPQLSNLVRLAPLQVSDLPSHPGLPSAHGDLATFLVSLLDDGTTFLSPSHFTQTFKTQSNKTSAPSAARVEIHTHSVPASSLAQVAWSGSNSRVSRSTPANLSAGAEHWFARRSVHKDISSKDSSSPGHARWSEFVYGLRDEHCEHEADFTPTLYDAHCVLDWNSAVQELKQRGGVGRYKKCTLGIYEMCHAIPPPLSPRCFSVLVATGSVDEDSFVAVTVPVELGQQGFYSSGKNVKEGKDEQQKKQVCMGVYAAVEVVRRDRTKGEVEWVMATASDAKGNLPMWMQKMSLPGAIAKDVGLFLKWIKTVDDGQIERVDVPGVEPGRSTN</sequence>
<protein>
    <recommendedName>
        <fullName evidence="1">DUF3074 domain-containing protein</fullName>
    </recommendedName>
</protein>